<evidence type="ECO:0000256" key="5">
    <source>
        <dbReference type="ARBA" id="ARBA00022723"/>
    </source>
</evidence>
<proteinExistence type="predicted"/>
<keyword evidence="6" id="KW-0677">Repeat</keyword>
<sequence length="1027" mass="111882">MWDKMETPTIVYDLDTSGGLMEQIQTLLAPPKSEEVEKRSRKLVRDVRRSGRATNHDTCDSCREGGDLLCCDHCPAAFHLQCCNPPLSEEMLPPGEWMCHRCNVRKKKREQKPEQTNGLPERSATKRSVSPAIELELNTGPLRLDGLPPGAGAAGPGLRVAQVRLLDRRTSSRPSSRPGTPTSNTSSTPTPSEEQNEGEEEVAEPEDEVQGAELEGATLSAPTPRLLKRPFQLLIAAAMERNPTQFQLPSELTCTTALPGSSKRRRKEELLGKPFRRPQYELDPNGLVPLPVKVCFSCNRSCRLAPLIQCDYCPLLFHMDCLDPPLTALPAGKWMCPNHVEHLVLNQRSLSLSRRCQLFDQFQDRMSQHAVKLDFLRRVHRRNAPNRRTSHQHNRKAIKVPDSIKSQYQNPPPMLVPAGVRQLELVCSGIPSHQPSKHFTTEAEQQEWLQDVIALQCSIMRHLSIKQKASATEWESEQKASTKSCETSEEMKTQTSLGRTSSPDPCSKPCSTPDDPQGASLSTAAPAELGVCKCSVTPCQNCRKPNGPMAEVQPPKANGPVDCNSASDSCRQAELQHRLKTSTSSIDLAPASGLVNHIGTETVKKEPESSTEACAQKSCPTTPTIWPHDSQQNHRRQMELQEERKSSDEKPSYSITSSTLTDTPPKGSEQHVSTKLRSSPTPDKKSSPVLMDSLLPSTLSSIANLSSCMKDGKEEDGGIELDKLDAEMIKLLAYQRIQQLFPPKVPSTPPPPATSASPKTLAPLSESQKKVQARAVFYPLAGKGGPVNMCYRTLYIGSGADMDVCLTNYGHCNYISGKHACIFYDENTKHYELLNYSEHGTTVDNVLYSCDFSEKASLSPPSGLVAKVQGIIRRSKKREEDEGPGSMLSVLPAGGVMSSQSQGSTKPSCSCKASSSSLIGGSGAGWEGTALLHHGSYIKLGCLQFVFSITEFANKQPKEEQPATPTSSCTSGGSNVANTTTTTTSCSSSTPPPPNTATVSSPSSQDEADTETDPSQQVPVLRTTSVP</sequence>
<evidence type="ECO:0000256" key="13">
    <source>
        <dbReference type="ARBA" id="ARBA00065785"/>
    </source>
</evidence>
<evidence type="ECO:0000256" key="2">
    <source>
        <dbReference type="ARBA" id="ARBA00022491"/>
    </source>
</evidence>
<evidence type="ECO:0000256" key="3">
    <source>
        <dbReference type="ARBA" id="ARBA00022499"/>
    </source>
</evidence>
<evidence type="ECO:0000256" key="9">
    <source>
        <dbReference type="ARBA" id="ARBA00022843"/>
    </source>
</evidence>
<dbReference type="FunFam" id="3.30.40.10:FF:000154">
    <property type="entry name" value="PHD finger protein 12"/>
    <property type="match status" value="1"/>
</dbReference>
<feature type="region of interest" description="Disordered" evidence="17">
    <location>
        <begin position="546"/>
        <end position="567"/>
    </location>
</feature>
<dbReference type="GO" id="GO:0070822">
    <property type="term" value="C:Sin3-type complex"/>
    <property type="evidence" value="ECO:0007669"/>
    <property type="project" value="TreeGrafter"/>
</dbReference>
<dbReference type="FunFam" id="3.30.40.10:FF:000164">
    <property type="entry name" value="PHD finger protein 12"/>
    <property type="match status" value="1"/>
</dbReference>
<name>A0A6P7JHL6_9TELE</name>
<dbReference type="InterPro" id="IPR001965">
    <property type="entry name" value="Znf_PHD"/>
</dbReference>
<feature type="compositionally biased region" description="Polar residues" evidence="17">
    <location>
        <begin position="653"/>
        <end position="662"/>
    </location>
</feature>
<evidence type="ECO:0000256" key="16">
    <source>
        <dbReference type="PROSITE-ProRule" id="PRU00146"/>
    </source>
</evidence>
<dbReference type="SUPFAM" id="SSF49879">
    <property type="entry name" value="SMAD/FHA domain"/>
    <property type="match status" value="1"/>
</dbReference>
<feature type="compositionally biased region" description="Acidic residues" evidence="17">
    <location>
        <begin position="194"/>
        <end position="210"/>
    </location>
</feature>
<dbReference type="CTD" id="325296"/>
<comment type="subunit">
    <text evidence="13">Component of SIN3 complexes. Interacts with SIN3A in a complex composed of HDAC1, SAP30 and SIN3A. Component of the SIN3B complex, which includes SIN3B, HDAC2 or HDAC1, PHF12 and MORF4L1; interacts directly with all subunits. Interacts with TLE5.</text>
</comment>
<dbReference type="GO" id="GO:0003714">
    <property type="term" value="F:transcription corepressor activity"/>
    <property type="evidence" value="ECO:0007669"/>
    <property type="project" value="InterPro"/>
</dbReference>
<feature type="compositionally biased region" description="Low complexity" evidence="17">
    <location>
        <begin position="754"/>
        <end position="763"/>
    </location>
</feature>
<dbReference type="PANTHER" id="PTHR46309:SF1">
    <property type="entry name" value="PHD FINGER PROTEIN 12"/>
    <property type="match status" value="1"/>
</dbReference>
<dbReference type="GO" id="GO:0008270">
    <property type="term" value="F:zinc ion binding"/>
    <property type="evidence" value="ECO:0007669"/>
    <property type="project" value="UniProtKB-KW"/>
</dbReference>
<feature type="compositionally biased region" description="Polar residues" evidence="17">
    <location>
        <begin position="610"/>
        <end position="624"/>
    </location>
</feature>
<gene>
    <name evidence="21" type="primary">phf12b</name>
</gene>
<dbReference type="InterPro" id="IPR019787">
    <property type="entry name" value="Znf_PHD-finger"/>
</dbReference>
<evidence type="ECO:0000256" key="14">
    <source>
        <dbReference type="ARBA" id="ARBA00068755"/>
    </source>
</evidence>
<dbReference type="PANTHER" id="PTHR46309">
    <property type="entry name" value="PHD FINGER PROTEIN 12"/>
    <property type="match status" value="1"/>
</dbReference>
<evidence type="ECO:0000256" key="10">
    <source>
        <dbReference type="ARBA" id="ARBA00023015"/>
    </source>
</evidence>
<evidence type="ECO:0000256" key="7">
    <source>
        <dbReference type="ARBA" id="ARBA00022771"/>
    </source>
</evidence>
<evidence type="ECO:0000256" key="1">
    <source>
        <dbReference type="ARBA" id="ARBA00004123"/>
    </source>
</evidence>
<evidence type="ECO:0000256" key="4">
    <source>
        <dbReference type="ARBA" id="ARBA00022553"/>
    </source>
</evidence>
<dbReference type="PROSITE" id="PS50006">
    <property type="entry name" value="FHA_DOMAIN"/>
    <property type="match status" value="1"/>
</dbReference>
<dbReference type="SMART" id="SM00249">
    <property type="entry name" value="PHD"/>
    <property type="match status" value="2"/>
</dbReference>
<keyword evidence="3" id="KW-1017">Isopeptide bond</keyword>
<feature type="region of interest" description="Disordered" evidence="17">
    <location>
        <begin position="106"/>
        <end position="131"/>
    </location>
</feature>
<dbReference type="RefSeq" id="XP_028276233.1">
    <property type="nucleotide sequence ID" value="XM_028420432.1"/>
</dbReference>
<keyword evidence="20" id="KW-1185">Reference proteome</keyword>
<dbReference type="CDD" id="cd15533">
    <property type="entry name" value="PHD1_PHF12"/>
    <property type="match status" value="1"/>
</dbReference>
<dbReference type="InterPro" id="IPR019786">
    <property type="entry name" value="Zinc_finger_PHD-type_CS"/>
</dbReference>
<dbReference type="InParanoid" id="A0A6P7JHL6"/>
<evidence type="ECO:0000256" key="6">
    <source>
        <dbReference type="ARBA" id="ARBA00022737"/>
    </source>
</evidence>
<keyword evidence="2" id="KW-0678">Repressor</keyword>
<comment type="subcellular location">
    <subcellularLocation>
        <location evidence="1">Nucleus</location>
    </subcellularLocation>
</comment>
<feature type="region of interest" description="Disordered" evidence="17">
    <location>
        <begin position="956"/>
        <end position="1027"/>
    </location>
</feature>
<feature type="region of interest" description="Disordered" evidence="17">
    <location>
        <begin position="469"/>
        <end position="522"/>
    </location>
</feature>
<feature type="compositionally biased region" description="Polar residues" evidence="17">
    <location>
        <begin position="1013"/>
        <end position="1027"/>
    </location>
</feature>
<dbReference type="PROSITE" id="PS50016">
    <property type="entry name" value="ZF_PHD_2"/>
    <property type="match status" value="2"/>
</dbReference>
<evidence type="ECO:0000256" key="17">
    <source>
        <dbReference type="SAM" id="MobiDB-lite"/>
    </source>
</evidence>
<keyword evidence="5" id="KW-0479">Metal-binding</keyword>
<keyword evidence="7 16" id="KW-0863">Zinc-finger</keyword>
<feature type="region of interest" description="Disordered" evidence="17">
    <location>
        <begin position="602"/>
        <end position="691"/>
    </location>
</feature>
<evidence type="ECO:0000313" key="21">
    <source>
        <dbReference type="RefSeq" id="XP_028276233.1"/>
    </source>
</evidence>
<dbReference type="FunCoup" id="A0A6P7JHL6">
    <property type="interactions" value="1224"/>
</dbReference>
<protein>
    <recommendedName>
        <fullName evidence="14">PHD finger protein 12</fullName>
    </recommendedName>
    <alternativeName>
        <fullName evidence="15">PHD factor 1</fullName>
    </alternativeName>
</protein>
<dbReference type="InterPro" id="IPR013083">
    <property type="entry name" value="Znf_RING/FYVE/PHD"/>
</dbReference>
<dbReference type="PROSITE" id="PS01359">
    <property type="entry name" value="ZF_PHD_1"/>
    <property type="match status" value="1"/>
</dbReference>
<dbReference type="Gene3D" id="6.10.20.60">
    <property type="entry name" value="PHD finger protein 12"/>
    <property type="match status" value="1"/>
</dbReference>
<feature type="compositionally biased region" description="Polar residues" evidence="17">
    <location>
        <begin position="670"/>
        <end position="681"/>
    </location>
</feature>
<dbReference type="InterPro" id="IPR000253">
    <property type="entry name" value="FHA_dom"/>
</dbReference>
<dbReference type="OrthoDB" id="1919692at2759"/>
<evidence type="ECO:0000313" key="20">
    <source>
        <dbReference type="Proteomes" id="UP000515145"/>
    </source>
</evidence>
<dbReference type="GO" id="GO:0000122">
    <property type="term" value="P:negative regulation of transcription by RNA polymerase II"/>
    <property type="evidence" value="ECO:0007669"/>
    <property type="project" value="TreeGrafter"/>
</dbReference>
<evidence type="ECO:0000259" key="18">
    <source>
        <dbReference type="PROSITE" id="PS50006"/>
    </source>
</evidence>
<evidence type="ECO:0000256" key="15">
    <source>
        <dbReference type="ARBA" id="ARBA00076589"/>
    </source>
</evidence>
<feature type="compositionally biased region" description="Low complexity" evidence="17">
    <location>
        <begin position="970"/>
        <end position="989"/>
    </location>
</feature>
<dbReference type="InterPro" id="IPR038098">
    <property type="entry name" value="PHF12_MRG-bd_sf"/>
</dbReference>
<dbReference type="CDD" id="cd15534">
    <property type="entry name" value="PHD2_PHF12_Rco1"/>
    <property type="match status" value="1"/>
</dbReference>
<dbReference type="Pfam" id="PF00498">
    <property type="entry name" value="FHA"/>
    <property type="match status" value="1"/>
</dbReference>
<feature type="compositionally biased region" description="Polar residues" evidence="17">
    <location>
        <begin position="493"/>
        <end position="504"/>
    </location>
</feature>
<feature type="region of interest" description="Disordered" evidence="17">
    <location>
        <begin position="167"/>
        <end position="222"/>
    </location>
</feature>
<keyword evidence="8" id="KW-0862">Zinc</keyword>
<feature type="domain" description="PHD-type" evidence="19">
    <location>
        <begin position="292"/>
        <end position="342"/>
    </location>
</feature>
<feature type="compositionally biased region" description="Pro residues" evidence="17">
    <location>
        <begin position="743"/>
        <end position="753"/>
    </location>
</feature>
<dbReference type="GeneID" id="114445396"/>
<keyword evidence="9" id="KW-0832">Ubl conjugation</keyword>
<dbReference type="CDD" id="cd22703">
    <property type="entry name" value="FHA_PHF12"/>
    <property type="match status" value="1"/>
</dbReference>
<dbReference type="InterPro" id="IPR008984">
    <property type="entry name" value="SMAD_FHA_dom_sf"/>
</dbReference>
<dbReference type="AlphaFoldDB" id="A0A6P7JHL6"/>
<feature type="domain" description="FHA" evidence="18">
    <location>
        <begin position="794"/>
        <end position="848"/>
    </location>
</feature>
<evidence type="ECO:0000256" key="8">
    <source>
        <dbReference type="ARBA" id="ARBA00022833"/>
    </source>
</evidence>
<dbReference type="InterPro" id="IPR031966">
    <property type="entry name" value="PHF12_MRG-bd"/>
</dbReference>
<keyword evidence="12" id="KW-0539">Nucleus</keyword>
<dbReference type="Gene3D" id="3.30.40.10">
    <property type="entry name" value="Zinc/RING finger domain, C3HC4 (zinc finger)"/>
    <property type="match status" value="1"/>
</dbReference>
<reference evidence="21" key="1">
    <citation type="submission" date="2025-08" db="UniProtKB">
        <authorList>
            <consortium name="RefSeq"/>
        </authorList>
    </citation>
    <scope>IDENTIFICATION</scope>
</reference>
<keyword evidence="10" id="KW-0805">Transcription regulation</keyword>
<dbReference type="InterPro" id="IPR042163">
    <property type="entry name" value="PHF12"/>
</dbReference>
<dbReference type="Pfam" id="PF16737">
    <property type="entry name" value="PHF12_MRG_bd"/>
    <property type="match status" value="1"/>
</dbReference>
<dbReference type="Proteomes" id="UP000515145">
    <property type="component" value="Chromosome 13"/>
</dbReference>
<feature type="region of interest" description="Disordered" evidence="17">
    <location>
        <begin position="742"/>
        <end position="763"/>
    </location>
</feature>
<feature type="region of interest" description="Disordered" evidence="17">
    <location>
        <begin position="874"/>
        <end position="908"/>
    </location>
</feature>
<dbReference type="InterPro" id="IPR011011">
    <property type="entry name" value="Znf_FYVE_PHD"/>
</dbReference>
<feature type="compositionally biased region" description="Low complexity" evidence="17">
    <location>
        <begin position="172"/>
        <end position="193"/>
    </location>
</feature>
<feature type="compositionally biased region" description="Basic and acidic residues" evidence="17">
    <location>
        <begin position="636"/>
        <end position="651"/>
    </location>
</feature>
<organism evidence="20 21">
    <name type="scientific">Parambassis ranga</name>
    <name type="common">Indian glassy fish</name>
    <dbReference type="NCBI Taxonomy" id="210632"/>
    <lineage>
        <taxon>Eukaryota</taxon>
        <taxon>Metazoa</taxon>
        <taxon>Chordata</taxon>
        <taxon>Craniata</taxon>
        <taxon>Vertebrata</taxon>
        <taxon>Euteleostomi</taxon>
        <taxon>Actinopterygii</taxon>
        <taxon>Neopterygii</taxon>
        <taxon>Teleostei</taxon>
        <taxon>Neoteleostei</taxon>
        <taxon>Acanthomorphata</taxon>
        <taxon>Ovalentaria</taxon>
        <taxon>Ambassidae</taxon>
        <taxon>Parambassis</taxon>
    </lineage>
</organism>
<accession>A0A6P7JHL6</accession>
<evidence type="ECO:0000256" key="12">
    <source>
        <dbReference type="ARBA" id="ARBA00023242"/>
    </source>
</evidence>
<feature type="domain" description="PHD-type" evidence="19">
    <location>
        <begin position="56"/>
        <end position="105"/>
    </location>
</feature>
<keyword evidence="11" id="KW-0804">Transcription</keyword>
<evidence type="ECO:0000256" key="11">
    <source>
        <dbReference type="ARBA" id="ARBA00023163"/>
    </source>
</evidence>
<dbReference type="Pfam" id="PF00628">
    <property type="entry name" value="PHD"/>
    <property type="match status" value="2"/>
</dbReference>
<dbReference type="Gene3D" id="2.30.30.1150">
    <property type="match status" value="1"/>
</dbReference>
<dbReference type="SUPFAM" id="SSF57903">
    <property type="entry name" value="FYVE/PHD zinc finger"/>
    <property type="match status" value="2"/>
</dbReference>
<evidence type="ECO:0000259" key="19">
    <source>
        <dbReference type="PROSITE" id="PS50016"/>
    </source>
</evidence>
<keyword evidence="4" id="KW-0597">Phosphoprotein</keyword>